<organism evidence="1 2">
    <name type="scientific">Aquimarina algiphila</name>
    <dbReference type="NCBI Taxonomy" id="2047982"/>
    <lineage>
        <taxon>Bacteria</taxon>
        <taxon>Pseudomonadati</taxon>
        <taxon>Bacteroidota</taxon>
        <taxon>Flavobacteriia</taxon>
        <taxon>Flavobacteriales</taxon>
        <taxon>Flavobacteriaceae</taxon>
        <taxon>Aquimarina</taxon>
    </lineage>
</organism>
<sequence>MAIISRIINTIILLIKGDESENITRISTLECSIKLTIRKYFKNTLSLNRKEREKLINILAIRSVNPKPISLLPNPFKA</sequence>
<evidence type="ECO:0000313" key="1">
    <source>
        <dbReference type="EMBL" id="TSE09184.1"/>
    </source>
</evidence>
<reference evidence="1 2" key="1">
    <citation type="submission" date="2019-07" db="EMBL/GenBank/DDBJ databases">
        <title>The draft genome sequence of Aquimarina algiphila M91.</title>
        <authorList>
            <person name="Meng X."/>
        </authorList>
    </citation>
    <scope>NUCLEOTIDE SEQUENCE [LARGE SCALE GENOMIC DNA]</scope>
    <source>
        <strain evidence="1 2">M91</strain>
    </source>
</reference>
<evidence type="ECO:0000313" key="2">
    <source>
        <dbReference type="Proteomes" id="UP000318833"/>
    </source>
</evidence>
<dbReference type="AlphaFoldDB" id="A0A554VLX5"/>
<gene>
    <name evidence="1" type="ORF">FOF46_09970</name>
</gene>
<comment type="caution">
    <text evidence="1">The sequence shown here is derived from an EMBL/GenBank/DDBJ whole genome shotgun (WGS) entry which is preliminary data.</text>
</comment>
<name>A0A554VLX5_9FLAO</name>
<dbReference type="RefSeq" id="WP_143916356.1">
    <property type="nucleotide sequence ID" value="NZ_CANMIK010000016.1"/>
</dbReference>
<proteinExistence type="predicted"/>
<dbReference type="EMBL" id="VLNR01000016">
    <property type="protein sequence ID" value="TSE09184.1"/>
    <property type="molecule type" value="Genomic_DNA"/>
</dbReference>
<accession>A0A554VLX5</accession>
<dbReference type="Proteomes" id="UP000318833">
    <property type="component" value="Unassembled WGS sequence"/>
</dbReference>
<keyword evidence="2" id="KW-1185">Reference proteome</keyword>
<protein>
    <submittedName>
        <fullName evidence="1">Uncharacterized protein</fullName>
    </submittedName>
</protein>